<protein>
    <submittedName>
        <fullName evidence="2">Uncharacterized protein</fullName>
    </submittedName>
</protein>
<keyword evidence="1" id="KW-1133">Transmembrane helix</keyword>
<proteinExistence type="predicted"/>
<feature type="transmembrane region" description="Helical" evidence="1">
    <location>
        <begin position="12"/>
        <end position="28"/>
    </location>
</feature>
<keyword evidence="1" id="KW-0472">Membrane</keyword>
<reference evidence="2" key="1">
    <citation type="journal article" date="2014" name="Front. Microbiol.">
        <title>High frequency of phylogenetically diverse reductive dehalogenase-homologous genes in deep subseafloor sedimentary metagenomes.</title>
        <authorList>
            <person name="Kawai M."/>
            <person name="Futagami T."/>
            <person name="Toyoda A."/>
            <person name="Takaki Y."/>
            <person name="Nishi S."/>
            <person name="Hori S."/>
            <person name="Arai W."/>
            <person name="Tsubouchi T."/>
            <person name="Morono Y."/>
            <person name="Uchiyama I."/>
            <person name="Ito T."/>
            <person name="Fujiyama A."/>
            <person name="Inagaki F."/>
            <person name="Takami H."/>
        </authorList>
    </citation>
    <scope>NUCLEOTIDE SEQUENCE</scope>
    <source>
        <strain evidence="2">Expedition CK06-06</strain>
    </source>
</reference>
<organism evidence="2">
    <name type="scientific">marine sediment metagenome</name>
    <dbReference type="NCBI Taxonomy" id="412755"/>
    <lineage>
        <taxon>unclassified sequences</taxon>
        <taxon>metagenomes</taxon>
        <taxon>ecological metagenomes</taxon>
    </lineage>
</organism>
<keyword evidence="1" id="KW-0812">Transmembrane</keyword>
<name>X1IDF1_9ZZZZ</name>
<feature type="non-terminal residue" evidence="2">
    <location>
        <position position="32"/>
    </location>
</feature>
<evidence type="ECO:0000256" key="1">
    <source>
        <dbReference type="SAM" id="Phobius"/>
    </source>
</evidence>
<sequence>MVSLGELSYHYMIPYLIILNFVIFWCDMSREL</sequence>
<dbReference type="AlphaFoldDB" id="X1IDF1"/>
<dbReference type="EMBL" id="BARU01043285">
    <property type="protein sequence ID" value="GAH79717.1"/>
    <property type="molecule type" value="Genomic_DNA"/>
</dbReference>
<comment type="caution">
    <text evidence="2">The sequence shown here is derived from an EMBL/GenBank/DDBJ whole genome shotgun (WGS) entry which is preliminary data.</text>
</comment>
<gene>
    <name evidence="2" type="ORF">S03H2_66316</name>
</gene>
<evidence type="ECO:0000313" key="2">
    <source>
        <dbReference type="EMBL" id="GAH79717.1"/>
    </source>
</evidence>
<accession>X1IDF1</accession>